<evidence type="ECO:0000313" key="1">
    <source>
        <dbReference type="EMBL" id="VTP02865.1"/>
    </source>
</evidence>
<name>A0A653EZA4_9MYCO</name>
<organism evidence="1">
    <name type="scientific">Mycobacterium riyadhense</name>
    <dbReference type="NCBI Taxonomy" id="486698"/>
    <lineage>
        <taxon>Bacteria</taxon>
        <taxon>Bacillati</taxon>
        <taxon>Actinomycetota</taxon>
        <taxon>Actinomycetes</taxon>
        <taxon>Mycobacteriales</taxon>
        <taxon>Mycobacteriaceae</taxon>
        <taxon>Mycobacterium</taxon>
    </lineage>
</organism>
<accession>A0A653EZA4</accession>
<sequence length="104" mass="11356">MFDQIGFSLWFLDQQRLPVHHDIADEVLVLCARGYLGGDDCLSHLWVGSQDCFDFAGFDADSADLDLFIGTCEVIQLAIGTPAHHITTAVHPCAGGAERARHES</sequence>
<proteinExistence type="predicted"/>
<dbReference type="AntiFam" id="ANF00178">
    <property type="entry name" value="Shadow ORF (opposite dhbF)"/>
</dbReference>
<protein>
    <submittedName>
        <fullName evidence="1">Uncharacterized protein</fullName>
    </submittedName>
</protein>
<reference evidence="1" key="1">
    <citation type="submission" date="2019-05" db="EMBL/GenBank/DDBJ databases">
        <authorList>
            <person name="Naeem R."/>
            <person name="Antony C."/>
            <person name="Guan Q."/>
        </authorList>
    </citation>
    <scope>NUCLEOTIDE SEQUENCE</scope>
    <source>
        <strain evidence="1">2</strain>
    </source>
</reference>
<gene>
    <name evidence="1" type="ORF">BIN_B_04756</name>
</gene>
<dbReference type="AlphaFoldDB" id="A0A653EZA4"/>
<dbReference type="EMBL" id="LR589143">
    <property type="protein sequence ID" value="VTP02865.1"/>
    <property type="molecule type" value="Genomic_DNA"/>
</dbReference>